<feature type="region of interest" description="Disordered" evidence="1">
    <location>
        <begin position="98"/>
        <end position="143"/>
    </location>
</feature>
<evidence type="ECO:0000313" key="3">
    <source>
        <dbReference type="EMBL" id="CAC5377429.1"/>
    </source>
</evidence>
<evidence type="ECO:0000259" key="2">
    <source>
        <dbReference type="Pfam" id="PF18139"/>
    </source>
</evidence>
<dbReference type="AlphaFoldDB" id="A0A6J8B4E3"/>
<dbReference type="Proteomes" id="UP000507470">
    <property type="component" value="Unassembled WGS sequence"/>
</dbReference>
<dbReference type="Pfam" id="PF18139">
    <property type="entry name" value="LSDAT_euk"/>
    <property type="match status" value="1"/>
</dbReference>
<dbReference type="EMBL" id="CACVKT020002375">
    <property type="protein sequence ID" value="CAC5377429.1"/>
    <property type="molecule type" value="Genomic_DNA"/>
</dbReference>
<name>A0A6J8B4E3_MYTCO</name>
<reference evidence="3 4" key="1">
    <citation type="submission" date="2020-06" db="EMBL/GenBank/DDBJ databases">
        <authorList>
            <person name="Li R."/>
            <person name="Bekaert M."/>
        </authorList>
    </citation>
    <scope>NUCLEOTIDE SEQUENCE [LARGE SCALE GENOMIC DNA]</scope>
    <source>
        <strain evidence="4">wild</strain>
    </source>
</reference>
<sequence>MPFKKKKPFVARFETPLINELLRERSRLPRLVLSIIGDSSSFVPKPWLIPVLKTGLIATAKGAKDYLILYEGSKERISSIVEEAINDLWDLREDEKTNNSLEDKKEDNSRQDKKEDNSREDKKEDNSREDKKEDNSREDKKEDNKFKVNLKSIEKLKTALCSTTVFAKFHAHTLKIIAEKKIQFMKLAENEDLIWRLPVLTVVAEGDLDTIDAIVQVLKIDLPVLLLKGSGKAADFVAGFIEE</sequence>
<evidence type="ECO:0000313" key="4">
    <source>
        <dbReference type="Proteomes" id="UP000507470"/>
    </source>
</evidence>
<gene>
    <name evidence="3" type="ORF">MCOR_13746</name>
</gene>
<evidence type="ECO:0000256" key="1">
    <source>
        <dbReference type="SAM" id="MobiDB-lite"/>
    </source>
</evidence>
<proteinExistence type="predicted"/>
<dbReference type="OrthoDB" id="10029073at2759"/>
<accession>A0A6J8B4E3</accession>
<feature type="domain" description="TRPM SLOG" evidence="2">
    <location>
        <begin position="179"/>
        <end position="238"/>
    </location>
</feature>
<dbReference type="InterPro" id="IPR041491">
    <property type="entry name" value="TRPM_SLOG"/>
</dbReference>
<protein>
    <recommendedName>
        <fullName evidence="2">TRPM SLOG domain-containing protein</fullName>
    </recommendedName>
</protein>
<keyword evidence="4" id="KW-1185">Reference proteome</keyword>
<organism evidence="3 4">
    <name type="scientific">Mytilus coruscus</name>
    <name type="common">Sea mussel</name>
    <dbReference type="NCBI Taxonomy" id="42192"/>
    <lineage>
        <taxon>Eukaryota</taxon>
        <taxon>Metazoa</taxon>
        <taxon>Spiralia</taxon>
        <taxon>Lophotrochozoa</taxon>
        <taxon>Mollusca</taxon>
        <taxon>Bivalvia</taxon>
        <taxon>Autobranchia</taxon>
        <taxon>Pteriomorphia</taxon>
        <taxon>Mytilida</taxon>
        <taxon>Mytiloidea</taxon>
        <taxon>Mytilidae</taxon>
        <taxon>Mytilinae</taxon>
        <taxon>Mytilus</taxon>
    </lineage>
</organism>